<dbReference type="InterPro" id="IPR036388">
    <property type="entry name" value="WH-like_DNA-bd_sf"/>
</dbReference>
<sequence>MTASSRIHARLRGDILGGRYEVGDALPSERRLSEELETSRHGVREALKRLQQAGLVSISQGGATRVRDWRRHGGLELLLDLAAEGDAPEALHVPRAAMEMRASIGADAARRCAERADAATKAQIVARAEQLAAVEDLAARNAHYEVLWELIVDGADNIAYRLALTSLIASSQRIASVDAHAVSAELDDTEAIRALAHAINQSSENVHTLAADLLERSIPRG</sequence>
<dbReference type="Proteomes" id="UP001147653">
    <property type="component" value="Unassembled WGS sequence"/>
</dbReference>
<evidence type="ECO:0000256" key="3">
    <source>
        <dbReference type="ARBA" id="ARBA00023163"/>
    </source>
</evidence>
<dbReference type="PRINTS" id="PR00035">
    <property type="entry name" value="HTHGNTR"/>
</dbReference>
<dbReference type="EMBL" id="JAPDDP010000020">
    <property type="protein sequence ID" value="MDA0181295.1"/>
    <property type="molecule type" value="Genomic_DNA"/>
</dbReference>
<evidence type="ECO:0000313" key="6">
    <source>
        <dbReference type="Proteomes" id="UP001147653"/>
    </source>
</evidence>
<keyword evidence="1" id="KW-0805">Transcription regulation</keyword>
<dbReference type="SUPFAM" id="SSF46785">
    <property type="entry name" value="Winged helix' DNA-binding domain"/>
    <property type="match status" value="1"/>
</dbReference>
<dbReference type="RefSeq" id="WP_270025608.1">
    <property type="nucleotide sequence ID" value="NZ_JAPDDP010000020.1"/>
</dbReference>
<comment type="caution">
    <text evidence="5">The sequence shown here is derived from an EMBL/GenBank/DDBJ whole genome shotgun (WGS) entry which is preliminary data.</text>
</comment>
<feature type="domain" description="HTH gntR-type" evidence="4">
    <location>
        <begin position="1"/>
        <end position="69"/>
    </location>
</feature>
<dbReference type="PANTHER" id="PTHR43537:SF24">
    <property type="entry name" value="GLUCONATE OPERON TRANSCRIPTIONAL REPRESSOR"/>
    <property type="match status" value="1"/>
</dbReference>
<organism evidence="5 6">
    <name type="scientific">Solirubrobacter phytolaccae</name>
    <dbReference type="NCBI Taxonomy" id="1404360"/>
    <lineage>
        <taxon>Bacteria</taxon>
        <taxon>Bacillati</taxon>
        <taxon>Actinomycetota</taxon>
        <taxon>Thermoleophilia</taxon>
        <taxon>Solirubrobacterales</taxon>
        <taxon>Solirubrobacteraceae</taxon>
        <taxon>Solirubrobacter</taxon>
    </lineage>
</organism>
<evidence type="ECO:0000313" key="5">
    <source>
        <dbReference type="EMBL" id="MDA0181295.1"/>
    </source>
</evidence>
<reference evidence="5" key="1">
    <citation type="submission" date="2022-10" db="EMBL/GenBank/DDBJ databases">
        <title>The WGS of Solirubrobacter phytolaccae KCTC 29190.</title>
        <authorList>
            <person name="Jiang Z."/>
        </authorList>
    </citation>
    <scope>NUCLEOTIDE SEQUENCE</scope>
    <source>
        <strain evidence="5">KCTC 29190</strain>
    </source>
</reference>
<dbReference type="Pfam" id="PF00392">
    <property type="entry name" value="GntR"/>
    <property type="match status" value="1"/>
</dbReference>
<dbReference type="SMART" id="SM00345">
    <property type="entry name" value="HTH_GNTR"/>
    <property type="match status" value="1"/>
</dbReference>
<name>A0A9X3SBD7_9ACTN</name>
<dbReference type="CDD" id="cd07377">
    <property type="entry name" value="WHTH_GntR"/>
    <property type="match status" value="1"/>
</dbReference>
<gene>
    <name evidence="5" type="ORF">OJ997_13390</name>
</gene>
<dbReference type="PROSITE" id="PS50949">
    <property type="entry name" value="HTH_GNTR"/>
    <property type="match status" value="1"/>
</dbReference>
<keyword evidence="3" id="KW-0804">Transcription</keyword>
<accession>A0A9X3SBD7</accession>
<evidence type="ECO:0000256" key="1">
    <source>
        <dbReference type="ARBA" id="ARBA00023015"/>
    </source>
</evidence>
<dbReference type="GO" id="GO:0003700">
    <property type="term" value="F:DNA-binding transcription factor activity"/>
    <property type="evidence" value="ECO:0007669"/>
    <property type="project" value="InterPro"/>
</dbReference>
<evidence type="ECO:0000256" key="2">
    <source>
        <dbReference type="ARBA" id="ARBA00023125"/>
    </source>
</evidence>
<keyword evidence="2" id="KW-0238">DNA-binding</keyword>
<dbReference type="InterPro" id="IPR036390">
    <property type="entry name" value="WH_DNA-bd_sf"/>
</dbReference>
<keyword evidence="6" id="KW-1185">Reference proteome</keyword>
<proteinExistence type="predicted"/>
<dbReference type="PANTHER" id="PTHR43537">
    <property type="entry name" value="TRANSCRIPTIONAL REGULATOR, GNTR FAMILY"/>
    <property type="match status" value="1"/>
</dbReference>
<dbReference type="GO" id="GO:0003677">
    <property type="term" value="F:DNA binding"/>
    <property type="evidence" value="ECO:0007669"/>
    <property type="project" value="UniProtKB-KW"/>
</dbReference>
<dbReference type="Gene3D" id="1.10.10.10">
    <property type="entry name" value="Winged helix-like DNA-binding domain superfamily/Winged helix DNA-binding domain"/>
    <property type="match status" value="1"/>
</dbReference>
<evidence type="ECO:0000259" key="4">
    <source>
        <dbReference type="PROSITE" id="PS50949"/>
    </source>
</evidence>
<dbReference type="InterPro" id="IPR000524">
    <property type="entry name" value="Tscrpt_reg_HTH_GntR"/>
</dbReference>
<dbReference type="AlphaFoldDB" id="A0A9X3SBD7"/>
<protein>
    <submittedName>
        <fullName evidence="5">GntR family transcriptional regulator</fullName>
    </submittedName>
</protein>